<protein>
    <recommendedName>
        <fullName evidence="16">C-type lectin domain-containing protein</fullName>
    </recommendedName>
</protein>
<evidence type="ECO:0000256" key="4">
    <source>
        <dbReference type="ARBA" id="ARBA00022692"/>
    </source>
</evidence>
<dbReference type="Gene3D" id="3.10.100.10">
    <property type="entry name" value="Mannose-Binding Protein A, subunit A"/>
    <property type="match status" value="1"/>
</dbReference>
<dbReference type="CDD" id="cd03590">
    <property type="entry name" value="CLECT_DC-SIGN_like"/>
    <property type="match status" value="1"/>
</dbReference>
<dbReference type="GO" id="GO:0046872">
    <property type="term" value="F:metal ion binding"/>
    <property type="evidence" value="ECO:0007669"/>
    <property type="project" value="UniProtKB-KW"/>
</dbReference>
<dbReference type="GO" id="GO:0030246">
    <property type="term" value="F:carbohydrate binding"/>
    <property type="evidence" value="ECO:0007669"/>
    <property type="project" value="UniProtKB-KW"/>
</dbReference>
<evidence type="ECO:0000256" key="6">
    <source>
        <dbReference type="ARBA" id="ARBA00022734"/>
    </source>
</evidence>
<keyword evidence="3" id="KW-0399">Innate immunity</keyword>
<dbReference type="InterPro" id="IPR016187">
    <property type="entry name" value="CTDL_fold"/>
</dbReference>
<dbReference type="GeneTree" id="ENSGT00940000158835"/>
<evidence type="ECO:0000256" key="10">
    <source>
        <dbReference type="ARBA" id="ARBA00022989"/>
    </source>
</evidence>
<reference evidence="17" key="2">
    <citation type="submission" date="2025-08" db="UniProtKB">
        <authorList>
            <consortium name="Ensembl"/>
        </authorList>
    </citation>
    <scope>IDENTIFICATION</scope>
</reference>
<evidence type="ECO:0000256" key="1">
    <source>
        <dbReference type="ARBA" id="ARBA00004401"/>
    </source>
</evidence>
<keyword evidence="11" id="KW-1064">Adaptive immunity</keyword>
<keyword evidence="6" id="KW-0430">Lectin</keyword>
<evidence type="ECO:0000256" key="14">
    <source>
        <dbReference type="ARBA" id="ARBA00023180"/>
    </source>
</evidence>
<evidence type="ECO:0000256" key="5">
    <source>
        <dbReference type="ARBA" id="ARBA00022723"/>
    </source>
</evidence>
<keyword evidence="18" id="KW-1185">Reference proteome</keyword>
<evidence type="ECO:0000256" key="2">
    <source>
        <dbReference type="ARBA" id="ARBA00022475"/>
    </source>
</evidence>
<keyword evidence="4 15" id="KW-0812">Transmembrane</keyword>
<keyword evidence="7" id="KW-0106">Calcium</keyword>
<evidence type="ECO:0000256" key="7">
    <source>
        <dbReference type="ARBA" id="ARBA00022837"/>
    </source>
</evidence>
<keyword evidence="8" id="KW-0391">Immunity</keyword>
<evidence type="ECO:0000256" key="11">
    <source>
        <dbReference type="ARBA" id="ARBA00023130"/>
    </source>
</evidence>
<keyword evidence="5" id="KW-0479">Metal-binding</keyword>
<evidence type="ECO:0000256" key="13">
    <source>
        <dbReference type="ARBA" id="ARBA00023157"/>
    </source>
</evidence>
<evidence type="ECO:0000313" key="18">
    <source>
        <dbReference type="Proteomes" id="UP000694547"/>
    </source>
</evidence>
<feature type="domain" description="C-type lectin" evidence="16">
    <location>
        <begin position="114"/>
        <end position="229"/>
    </location>
</feature>
<dbReference type="AlphaFoldDB" id="A0A8C8TTY9"/>
<evidence type="ECO:0000256" key="15">
    <source>
        <dbReference type="SAM" id="Phobius"/>
    </source>
</evidence>
<reference evidence="17" key="3">
    <citation type="submission" date="2025-09" db="UniProtKB">
        <authorList>
            <consortium name="Ensembl"/>
        </authorList>
    </citation>
    <scope>IDENTIFICATION</scope>
</reference>
<dbReference type="SMART" id="SM00034">
    <property type="entry name" value="CLECT"/>
    <property type="match status" value="1"/>
</dbReference>
<dbReference type="InterPro" id="IPR018378">
    <property type="entry name" value="C-type_lectin_CS"/>
</dbReference>
<dbReference type="InterPro" id="IPR050111">
    <property type="entry name" value="C-type_lectin/snaclec_domain"/>
</dbReference>
<dbReference type="SUPFAM" id="SSF56436">
    <property type="entry name" value="C-type lectin-like"/>
    <property type="match status" value="1"/>
</dbReference>
<evidence type="ECO:0000256" key="12">
    <source>
        <dbReference type="ARBA" id="ARBA00023136"/>
    </source>
</evidence>
<evidence type="ECO:0000256" key="9">
    <source>
        <dbReference type="ARBA" id="ARBA00022968"/>
    </source>
</evidence>
<keyword evidence="9" id="KW-0735">Signal-anchor</keyword>
<dbReference type="InterPro" id="IPR016186">
    <property type="entry name" value="C-type_lectin-like/link_sf"/>
</dbReference>
<keyword evidence="14" id="KW-0325">Glycoprotein</keyword>
<reference evidence="18" key="1">
    <citation type="submission" date="2018-10" db="EMBL/GenBank/DDBJ databases">
        <title>Improved assembly of the deer mouse Peromyscus maniculatus genome.</title>
        <authorList>
            <person name="Lassance J.-M."/>
            <person name="Hoekstra H.E."/>
        </authorList>
    </citation>
    <scope>NUCLEOTIDE SEQUENCE [LARGE SCALE GENOMIC DNA]</scope>
</reference>
<dbReference type="PROSITE" id="PS50041">
    <property type="entry name" value="C_TYPE_LECTIN_2"/>
    <property type="match status" value="1"/>
</dbReference>
<dbReference type="PROSITE" id="PS00615">
    <property type="entry name" value="C_TYPE_LECTIN_1"/>
    <property type="match status" value="1"/>
</dbReference>
<dbReference type="Ensembl" id="ENSPEMT00000024204.2">
    <property type="protein sequence ID" value="ENSPEMP00000019861.2"/>
    <property type="gene ID" value="ENSPEMG00000018013.2"/>
</dbReference>
<dbReference type="PANTHER" id="PTHR22803">
    <property type="entry name" value="MANNOSE, PHOSPHOLIPASE, LECTIN RECEPTOR RELATED"/>
    <property type="match status" value="1"/>
</dbReference>
<keyword evidence="10 15" id="KW-1133">Transmembrane helix</keyword>
<organism evidence="17 18">
    <name type="scientific">Peromyscus maniculatus bairdii</name>
    <name type="common">Prairie deer mouse</name>
    <dbReference type="NCBI Taxonomy" id="230844"/>
    <lineage>
        <taxon>Eukaryota</taxon>
        <taxon>Metazoa</taxon>
        <taxon>Chordata</taxon>
        <taxon>Craniata</taxon>
        <taxon>Vertebrata</taxon>
        <taxon>Euteleostomi</taxon>
        <taxon>Mammalia</taxon>
        <taxon>Eutheria</taxon>
        <taxon>Euarchontoglires</taxon>
        <taxon>Glires</taxon>
        <taxon>Rodentia</taxon>
        <taxon>Myomorpha</taxon>
        <taxon>Muroidea</taxon>
        <taxon>Cricetidae</taxon>
        <taxon>Neotominae</taxon>
        <taxon>Peromyscus</taxon>
    </lineage>
</organism>
<name>A0A8C8TTY9_PERMB</name>
<dbReference type="GO" id="GO:0045087">
    <property type="term" value="P:innate immune response"/>
    <property type="evidence" value="ECO:0007669"/>
    <property type="project" value="UniProtKB-KW"/>
</dbReference>
<accession>A0A8C8TTY9</accession>
<dbReference type="GO" id="GO:0002250">
    <property type="term" value="P:adaptive immune response"/>
    <property type="evidence" value="ECO:0007669"/>
    <property type="project" value="UniProtKB-KW"/>
</dbReference>
<dbReference type="Pfam" id="PF00059">
    <property type="entry name" value="Lectin_C"/>
    <property type="match status" value="1"/>
</dbReference>
<keyword evidence="13" id="KW-1015">Disulfide bond</keyword>
<dbReference type="Proteomes" id="UP000694547">
    <property type="component" value="Unassembled WGS sequence"/>
</dbReference>
<dbReference type="GO" id="GO:0005886">
    <property type="term" value="C:plasma membrane"/>
    <property type="evidence" value="ECO:0007669"/>
    <property type="project" value="UniProtKB-SubCell"/>
</dbReference>
<keyword evidence="2" id="KW-1003">Cell membrane</keyword>
<evidence type="ECO:0000259" key="16">
    <source>
        <dbReference type="PROSITE" id="PS50041"/>
    </source>
</evidence>
<keyword evidence="12 15" id="KW-0472">Membrane</keyword>
<proteinExistence type="predicted"/>
<comment type="subcellular location">
    <subcellularLocation>
        <location evidence="1">Cell membrane</location>
        <topology evidence="1">Single-pass type II membrane protein</topology>
    </subcellularLocation>
</comment>
<evidence type="ECO:0000256" key="3">
    <source>
        <dbReference type="ARBA" id="ARBA00022588"/>
    </source>
</evidence>
<dbReference type="FunFam" id="3.10.100.10:FF:000024">
    <property type="entry name" value="C-type lectin domain family 4 member A"/>
    <property type="match status" value="1"/>
</dbReference>
<dbReference type="InterPro" id="IPR033989">
    <property type="entry name" value="CD209-like_CTLD"/>
</dbReference>
<sequence length="235" mass="27533">TFSENIYTNKSLMNKFDFSDMDADSPRAPQKKTMSHESCQKFSKLLFTSFIILLLLLKILFSVALITLFKKYSQLLDKNAVIKELNYTELECTKQHSLLKDKVWSCCPKDWKPFSSHCYFTSNDSASWSESEKKCSSMGAHLMVIHSQEEQDFITKILNPKAAYYIGLSDPGHRQWRWVDQTPYNKSATFWHLGEPSYDYEQCVIINHRYSGWGWNDIDCSDKDRSVCQMKKIYF</sequence>
<dbReference type="InterPro" id="IPR001304">
    <property type="entry name" value="C-type_lectin-like"/>
</dbReference>
<feature type="transmembrane region" description="Helical" evidence="15">
    <location>
        <begin position="45"/>
        <end position="69"/>
    </location>
</feature>
<evidence type="ECO:0000256" key="8">
    <source>
        <dbReference type="ARBA" id="ARBA00022859"/>
    </source>
</evidence>
<evidence type="ECO:0000313" key="17">
    <source>
        <dbReference type="Ensembl" id="ENSPEMP00000019861.2"/>
    </source>
</evidence>